<dbReference type="SMART" id="SM00533">
    <property type="entry name" value="MUTSd"/>
    <property type="match status" value="1"/>
</dbReference>
<dbReference type="SUPFAM" id="SSF48334">
    <property type="entry name" value="DNA repair protein MutS, domain III"/>
    <property type="match status" value="1"/>
</dbReference>
<organism evidence="8 9">
    <name type="scientific">Brassicogethes aeneus</name>
    <name type="common">Rape pollen beetle</name>
    <name type="synonym">Meligethes aeneus</name>
    <dbReference type="NCBI Taxonomy" id="1431903"/>
    <lineage>
        <taxon>Eukaryota</taxon>
        <taxon>Metazoa</taxon>
        <taxon>Ecdysozoa</taxon>
        <taxon>Arthropoda</taxon>
        <taxon>Hexapoda</taxon>
        <taxon>Insecta</taxon>
        <taxon>Pterygota</taxon>
        <taxon>Neoptera</taxon>
        <taxon>Endopterygota</taxon>
        <taxon>Coleoptera</taxon>
        <taxon>Polyphaga</taxon>
        <taxon>Cucujiformia</taxon>
        <taxon>Nitidulidae</taxon>
        <taxon>Meligethinae</taxon>
        <taxon>Brassicogethes</taxon>
    </lineage>
</organism>
<dbReference type="InterPro" id="IPR036678">
    <property type="entry name" value="MutS_con_dom_sf"/>
</dbReference>
<dbReference type="Pfam" id="PF00488">
    <property type="entry name" value="MutS_V"/>
    <property type="match status" value="1"/>
</dbReference>
<dbReference type="SMART" id="SM00534">
    <property type="entry name" value="MUTSac"/>
    <property type="match status" value="1"/>
</dbReference>
<dbReference type="InterPro" id="IPR027417">
    <property type="entry name" value="P-loop_NTPase"/>
</dbReference>
<dbReference type="GO" id="GO:0007131">
    <property type="term" value="P:reciprocal meiotic recombination"/>
    <property type="evidence" value="ECO:0007669"/>
    <property type="project" value="TreeGrafter"/>
</dbReference>
<comment type="similarity">
    <text evidence="1">Belongs to the DNA mismatch repair MutS family.</text>
</comment>
<feature type="region of interest" description="Disordered" evidence="6">
    <location>
        <begin position="1407"/>
        <end position="1464"/>
    </location>
</feature>
<feature type="compositionally biased region" description="Low complexity" evidence="6">
    <location>
        <begin position="1718"/>
        <end position="1727"/>
    </location>
</feature>
<gene>
    <name evidence="8" type="ORF">MELIAE_LOCUS12479</name>
</gene>
<dbReference type="GO" id="GO:0005634">
    <property type="term" value="C:nucleus"/>
    <property type="evidence" value="ECO:0007669"/>
    <property type="project" value="TreeGrafter"/>
</dbReference>
<dbReference type="Pfam" id="PF05188">
    <property type="entry name" value="MutS_II"/>
    <property type="match status" value="1"/>
</dbReference>
<dbReference type="Gene3D" id="3.30.420.110">
    <property type="entry name" value="MutS, connector domain"/>
    <property type="match status" value="1"/>
</dbReference>
<evidence type="ECO:0000313" key="8">
    <source>
        <dbReference type="EMBL" id="CAH0563731.1"/>
    </source>
</evidence>
<evidence type="ECO:0000313" key="9">
    <source>
        <dbReference type="Proteomes" id="UP001154078"/>
    </source>
</evidence>
<reference evidence="8" key="1">
    <citation type="submission" date="2021-12" db="EMBL/GenBank/DDBJ databases">
        <authorList>
            <person name="King R."/>
        </authorList>
    </citation>
    <scope>NUCLEOTIDE SEQUENCE</scope>
</reference>
<feature type="region of interest" description="Disordered" evidence="6">
    <location>
        <begin position="1702"/>
        <end position="1727"/>
    </location>
</feature>
<dbReference type="PROSITE" id="PS00486">
    <property type="entry name" value="DNA_MISMATCH_REPAIR_2"/>
    <property type="match status" value="1"/>
</dbReference>
<dbReference type="EMBL" id="OV121140">
    <property type="protein sequence ID" value="CAH0563731.1"/>
    <property type="molecule type" value="Genomic_DNA"/>
</dbReference>
<dbReference type="GO" id="GO:0005524">
    <property type="term" value="F:ATP binding"/>
    <property type="evidence" value="ECO:0007669"/>
    <property type="project" value="UniProtKB-KW"/>
</dbReference>
<keyword evidence="4" id="KW-0238">DNA-binding</keyword>
<dbReference type="PANTHER" id="PTHR11361:SF21">
    <property type="entry name" value="MUTS PROTEIN HOMOLOG 4"/>
    <property type="match status" value="1"/>
</dbReference>
<evidence type="ECO:0000256" key="4">
    <source>
        <dbReference type="ARBA" id="ARBA00023125"/>
    </source>
</evidence>
<dbReference type="Proteomes" id="UP001154078">
    <property type="component" value="Chromosome 9"/>
</dbReference>
<evidence type="ECO:0000256" key="5">
    <source>
        <dbReference type="ARBA" id="ARBA00023254"/>
    </source>
</evidence>
<keyword evidence="5" id="KW-0469">Meiosis</keyword>
<feature type="compositionally biased region" description="Polar residues" evidence="6">
    <location>
        <begin position="1426"/>
        <end position="1435"/>
    </location>
</feature>
<dbReference type="OrthoDB" id="10252754at2759"/>
<dbReference type="InterPro" id="IPR045076">
    <property type="entry name" value="MutS"/>
</dbReference>
<dbReference type="Gene3D" id="3.40.50.300">
    <property type="entry name" value="P-loop containing nucleotide triphosphate hydrolases"/>
    <property type="match status" value="1"/>
</dbReference>
<evidence type="ECO:0000256" key="2">
    <source>
        <dbReference type="ARBA" id="ARBA00022741"/>
    </source>
</evidence>
<dbReference type="InterPro" id="IPR000432">
    <property type="entry name" value="DNA_mismatch_repair_MutS_C"/>
</dbReference>
<keyword evidence="3" id="KW-0067">ATP-binding</keyword>
<evidence type="ECO:0000256" key="6">
    <source>
        <dbReference type="SAM" id="MobiDB-lite"/>
    </source>
</evidence>
<evidence type="ECO:0000256" key="3">
    <source>
        <dbReference type="ARBA" id="ARBA00022840"/>
    </source>
</evidence>
<sequence>MNLNDHFLYKGTNRNTKRATNVPIVIKKAPSKKNSTTSTSLNWGKPANSIFNASSLLRSGGSSTKSSETENRIIIAITEGRGEARCEVGLAAINISHPELILCQISDTQNYINTLTKINILNPEEILIPKTFVENFAGNRLFEKIKKYFPKTKFTGVARNTFNKNRGLETIQELCIPSFNPVLLVLKYKYYALASASALLVYINSTLYCYYASGTLKVEYQESEGYAFIDVSTADRLELVSSTRPGQATKYSSLFGVLNKTFTRIGARTLRSAILQPLHEVNRIEERLECIGELIGCPEMLISVQAILQKIPSVDQLLTIATIMPDNPQSCSNRHLNYILQLNNLVDNVTPLKQVLQNASNKFYVDFVAFLGCDFFTFVKKKVRDVIHDEARPASGTRSVHQRCFAVKPGINGLLDLVRRTYTERIEELSEYVKSLAEKYDLPLTLANNNAKGYHIVLTLNKNQRRFMKTSDIPEEFIQVFRLAGSFTMKTVHLVNVTTRIDNILVEILKISNVIVYQIISELKKYVAVFHHLCENIGHLDLLQSLAEASASYGYVRPKFADYTEIREAHHPLLDFLCPNKPTANTISASKDYNVHIITGPSGSGKSILIRQAMLLQVMAQIGCYVPAGEATFRPADKMFSRIYLEDDMESGASSFVLEMKEIKYILTTMTENSLVIIDELCRSTSLEEGMALAMAICEKFANTSIFLYITTHFTTLAKIHDMYLNIKVWQMETIAQGDTPQDIQLDFKYNVKPGITNINYYGIYLVRNIWPDHVLKLIDEVMDKTKNTFVKSLEVTSVDPRMRLKYDLECRLRYLKSKGKLTMAEINKNLNEFQNKLDLIQFTPENQDLLILTSPKSYPPVLTQMEPENYQNMSRYNNRQDLIQFTPENQDLLNQNLFLTPSNSYPPIEPENYQNMSRYNNSQDLIQFTPEIQNQVLTFPRYNNNLPLIEFTPETQNQVVTSPKSYLPPMESETYQNISRFMNENPENVNLFIPEVNISYPNTSYNNNSDLISQDLQNAINYRKNLQIETEDFQFLMPLPKYTRNTSTPQPIVLGKRHKKVDVDSLREDLEVCSQVFSKYDSFEEGIRETSIQEELEICSQILSKCGSFEDDFNETKDAVEEEASNGVDDEEENNVTEDNGDQKKVKKEDDEKSSENNVTEDDDVSVDDKFKDEVNNMTEDEDEVLDKSGSISDSFNSDEGDKDSSKILNKTNERKDEESTSISAKVQNTSYLPKRQYQHYLSPKVIIEYGPDDASISFDNTDENIVKNRNSKQVNNKREKEELKKRSVHQLPEEKKRQIKTTLGHRKIVKHHQIPNKIKEIKENESLESNGDLIPDQKKEQIKKVLNLSHKSVCNKQIMKNIDSLTSYYSADGDDDGNIMVDKSRSSPTTSSNLTEKVDTLAKKRKLTDTDVSTSSPSKKRILGSTSPESLSTIRKCLPPSLPSDSTSGKYQPKRRMRRFQPPRKLSAKEIRKEFMEQDRKLYETDTSNSSEFNKYLQNYINRPTVKQLKNQKQIAIVRKGREGVPIVEIPKETVHKKKPFKLQRHWSSDKFNPSKKVYEFNLAMFSDNNAKPFKEFLNSKSKDPNMFNFSAKPFDEMPPNEEDITATFKNVVSKQKQKQGSEQFFSFSEDNEGKNSSMVKTPFGKFFQSASSYLLEEHPYSTQNNASRQDKTHNTSVSSYVPSGYYEENQKEIKELMNKYLNSPQKPKKNQIFQSSSLSSDYSF</sequence>
<keyword evidence="9" id="KW-1185">Reference proteome</keyword>
<feature type="domain" description="DNA mismatch repair proteins mutS family" evidence="7">
    <location>
        <begin position="674"/>
        <end position="690"/>
    </location>
</feature>
<evidence type="ECO:0000259" key="7">
    <source>
        <dbReference type="PROSITE" id="PS00486"/>
    </source>
</evidence>
<dbReference type="InterPro" id="IPR036187">
    <property type="entry name" value="DNA_mismatch_repair_MutS_sf"/>
</dbReference>
<feature type="compositionally biased region" description="Basic residues" evidence="6">
    <location>
        <begin position="1454"/>
        <end position="1464"/>
    </location>
</feature>
<proteinExistence type="inferred from homology"/>
<dbReference type="GO" id="GO:0030983">
    <property type="term" value="F:mismatched DNA binding"/>
    <property type="evidence" value="ECO:0007669"/>
    <property type="project" value="InterPro"/>
</dbReference>
<dbReference type="GO" id="GO:0140664">
    <property type="term" value="F:ATP-dependent DNA damage sensor activity"/>
    <property type="evidence" value="ECO:0007669"/>
    <property type="project" value="InterPro"/>
</dbReference>
<dbReference type="InterPro" id="IPR007696">
    <property type="entry name" value="DNA_mismatch_repair_MutS_core"/>
</dbReference>
<feature type="region of interest" description="Disordered" evidence="6">
    <location>
        <begin position="1117"/>
        <end position="1226"/>
    </location>
</feature>
<dbReference type="FunFam" id="3.30.420.110:FF:000003">
    <property type="entry name" value="mutS protein homolog 4"/>
    <property type="match status" value="1"/>
</dbReference>
<protein>
    <recommendedName>
        <fullName evidence="7">DNA mismatch repair proteins mutS family domain-containing protein</fullName>
    </recommendedName>
</protein>
<keyword evidence="2" id="KW-0547">Nucleotide-binding</keyword>
<dbReference type="SUPFAM" id="SSF52540">
    <property type="entry name" value="P-loop containing nucleoside triphosphate hydrolases"/>
    <property type="match status" value="1"/>
</dbReference>
<feature type="region of interest" description="Disordered" evidence="6">
    <location>
        <begin position="1664"/>
        <end position="1686"/>
    </location>
</feature>
<dbReference type="InterPro" id="IPR007860">
    <property type="entry name" value="DNA_mmatch_repair_MutS_con_dom"/>
</dbReference>
<evidence type="ECO:0000256" key="1">
    <source>
        <dbReference type="ARBA" id="ARBA00006271"/>
    </source>
</evidence>
<accession>A0A9P0FMR9</accession>
<dbReference type="Gene3D" id="1.10.1420.10">
    <property type="match status" value="2"/>
</dbReference>
<feature type="compositionally biased region" description="Basic and acidic residues" evidence="6">
    <location>
        <begin position="1142"/>
        <end position="1156"/>
    </location>
</feature>
<dbReference type="PANTHER" id="PTHR11361">
    <property type="entry name" value="DNA MISMATCH REPAIR PROTEIN MUTS FAMILY MEMBER"/>
    <property type="match status" value="1"/>
</dbReference>
<name>A0A9P0FMR9_BRAAE</name>
<feature type="compositionally biased region" description="Acidic residues" evidence="6">
    <location>
        <begin position="1121"/>
        <end position="1141"/>
    </location>
</feature>
<dbReference type="SUPFAM" id="SSF53150">
    <property type="entry name" value="DNA repair protein MutS, domain II"/>
    <property type="match status" value="1"/>
</dbReference>
<dbReference type="Pfam" id="PF05192">
    <property type="entry name" value="MutS_III"/>
    <property type="match status" value="1"/>
</dbReference>
<dbReference type="GO" id="GO:0006298">
    <property type="term" value="P:mismatch repair"/>
    <property type="evidence" value="ECO:0007669"/>
    <property type="project" value="InterPro"/>
</dbReference>